<dbReference type="RefSeq" id="WP_190250031.1">
    <property type="nucleotide sequence ID" value="NZ_BMPI01000010.1"/>
</dbReference>
<dbReference type="AlphaFoldDB" id="A0A917WRY9"/>
<feature type="region of interest" description="Disordered" evidence="1">
    <location>
        <begin position="37"/>
        <end position="60"/>
    </location>
</feature>
<proteinExistence type="predicted"/>
<dbReference type="Proteomes" id="UP000642070">
    <property type="component" value="Unassembled WGS sequence"/>
</dbReference>
<reference evidence="2" key="1">
    <citation type="journal article" date="2014" name="Int. J. Syst. Evol. Microbiol.">
        <title>Complete genome sequence of Corynebacterium casei LMG S-19264T (=DSM 44701T), isolated from a smear-ripened cheese.</title>
        <authorList>
            <consortium name="US DOE Joint Genome Institute (JGI-PGF)"/>
            <person name="Walter F."/>
            <person name="Albersmeier A."/>
            <person name="Kalinowski J."/>
            <person name="Ruckert C."/>
        </authorList>
    </citation>
    <scope>NUCLEOTIDE SEQUENCE</scope>
    <source>
        <strain evidence="2">JCM 19831</strain>
    </source>
</reference>
<dbReference type="EMBL" id="BMPI01000010">
    <property type="protein sequence ID" value="GGM23639.1"/>
    <property type="molecule type" value="Genomic_DNA"/>
</dbReference>
<comment type="caution">
    <text evidence="2">The sequence shown here is derived from an EMBL/GenBank/DDBJ whole genome shotgun (WGS) entry which is preliminary data.</text>
</comment>
<accession>A0A917WRY9</accession>
<sequence length="308" mass="32935">MAVTTTARPGGLNPGHLWLADDEDKLVVSVLAPEVAGPSRHDTAGPVTLVTPDPVTRPGGMYATRPAEVGLHTPRSGGARIGWVGTACSVAVAAGGTWAAGPWTGAVVAAAGIGLTAWQALRRYTRTARRWDVGHQVLTHYDDRDVIERAAQNVRAAAVAWPRLRGHVALDDPSPVLARQLWELTMLVGERASTRRLRQDLATASVGVPATTSTALELADRIAHVDQDLVQVETVIAQRRTCLQQLAREVHAFVTEQDALARAQATIRATDQRRGRPSTQLAGNTAGDLTDHTTAVLAAYRELTHPDR</sequence>
<keyword evidence="3" id="KW-1185">Reference proteome</keyword>
<organism evidence="2 3">
    <name type="scientific">Dactylosporangium sucinum</name>
    <dbReference type="NCBI Taxonomy" id="1424081"/>
    <lineage>
        <taxon>Bacteria</taxon>
        <taxon>Bacillati</taxon>
        <taxon>Actinomycetota</taxon>
        <taxon>Actinomycetes</taxon>
        <taxon>Micromonosporales</taxon>
        <taxon>Micromonosporaceae</taxon>
        <taxon>Dactylosporangium</taxon>
    </lineage>
</organism>
<name>A0A917WRY9_9ACTN</name>
<evidence type="ECO:0000256" key="1">
    <source>
        <dbReference type="SAM" id="MobiDB-lite"/>
    </source>
</evidence>
<evidence type="ECO:0000313" key="3">
    <source>
        <dbReference type="Proteomes" id="UP000642070"/>
    </source>
</evidence>
<reference evidence="2" key="2">
    <citation type="submission" date="2020-09" db="EMBL/GenBank/DDBJ databases">
        <authorList>
            <person name="Sun Q."/>
            <person name="Ohkuma M."/>
        </authorList>
    </citation>
    <scope>NUCLEOTIDE SEQUENCE</scope>
    <source>
        <strain evidence="2">JCM 19831</strain>
    </source>
</reference>
<evidence type="ECO:0000313" key="2">
    <source>
        <dbReference type="EMBL" id="GGM23639.1"/>
    </source>
</evidence>
<protein>
    <submittedName>
        <fullName evidence="2">Uncharacterized protein</fullName>
    </submittedName>
</protein>
<gene>
    <name evidence="2" type="ORF">GCM10007977_026020</name>
</gene>